<dbReference type="InterPro" id="IPR036869">
    <property type="entry name" value="J_dom_sf"/>
</dbReference>
<evidence type="ECO:0000313" key="3">
    <source>
        <dbReference type="Proteomes" id="UP000189274"/>
    </source>
</evidence>
<dbReference type="AlphaFoldDB" id="A0A1V2LN37"/>
<dbReference type="VEuPathDB" id="FungiDB:C5L36_0D03140"/>
<dbReference type="SUPFAM" id="SSF46565">
    <property type="entry name" value="Chaperone J-domain"/>
    <property type="match status" value="1"/>
</dbReference>
<protein>
    <submittedName>
        <fullName evidence="2">Uncharacterized protein</fullName>
    </submittedName>
</protein>
<feature type="region of interest" description="Disordered" evidence="1">
    <location>
        <begin position="98"/>
        <end position="128"/>
    </location>
</feature>
<organism evidence="2 3">
    <name type="scientific">Pichia kudriavzevii</name>
    <name type="common">Yeast</name>
    <name type="synonym">Issatchenkia orientalis</name>
    <dbReference type="NCBI Taxonomy" id="4909"/>
    <lineage>
        <taxon>Eukaryota</taxon>
        <taxon>Fungi</taxon>
        <taxon>Dikarya</taxon>
        <taxon>Ascomycota</taxon>
        <taxon>Saccharomycotina</taxon>
        <taxon>Pichiomycetes</taxon>
        <taxon>Pichiales</taxon>
        <taxon>Pichiaceae</taxon>
        <taxon>Pichia</taxon>
    </lineage>
</organism>
<feature type="compositionally biased region" description="Basic and acidic residues" evidence="1">
    <location>
        <begin position="98"/>
        <end position="115"/>
    </location>
</feature>
<name>A0A1V2LN37_PICKU</name>
<gene>
    <name evidence="2" type="ORF">BOH78_2308</name>
</gene>
<sequence length="225" mass="26405">MDHDHTYTNYFTNGGHEAVVTKPQRRWKRLRFKKRIKPKLFLKKVATNTHDVATSGHVSTVKAKKERSELFDRHTNVIEYGPSVHGYNFIAFSESDIPQERSDENPPLVSEKESSDSETSSNRSNFQETPSEYNYNVYLNAWADIENGIKYYKTPFPTKTDEFGDISVSSIINFLETKANVRQERIRWHPDRMKQILLNSDMWDDHQEKDVTHVFQVINEAYDRV</sequence>
<proteinExistence type="predicted"/>
<evidence type="ECO:0000256" key="1">
    <source>
        <dbReference type="SAM" id="MobiDB-lite"/>
    </source>
</evidence>
<comment type="caution">
    <text evidence="2">The sequence shown here is derived from an EMBL/GenBank/DDBJ whole genome shotgun (WGS) entry which is preliminary data.</text>
</comment>
<reference evidence="3" key="1">
    <citation type="journal article" date="2017" name="Genome Announc.">
        <title>Genome sequences of Cyberlindnera fabianii 65, Pichia kudriavzevii 129, and Saccharomyces cerevisiae 131 isolated from fermented masau fruits in Zimbabwe.</title>
        <authorList>
            <person name="van Rijswijck I.M.H."/>
            <person name="Derks M.F.L."/>
            <person name="Abee T."/>
            <person name="de Ridder D."/>
            <person name="Smid E.J."/>
        </authorList>
    </citation>
    <scope>NUCLEOTIDE SEQUENCE [LARGE SCALE GENOMIC DNA]</scope>
    <source>
        <strain evidence="3">129</strain>
    </source>
</reference>
<dbReference type="Proteomes" id="UP000189274">
    <property type="component" value="Unassembled WGS sequence"/>
</dbReference>
<accession>A0A1V2LN37</accession>
<dbReference type="EMBL" id="MQVM01000009">
    <property type="protein sequence ID" value="ONH74663.1"/>
    <property type="molecule type" value="Genomic_DNA"/>
</dbReference>
<evidence type="ECO:0000313" key="2">
    <source>
        <dbReference type="EMBL" id="ONH74663.1"/>
    </source>
</evidence>